<evidence type="ECO:0000256" key="4">
    <source>
        <dbReference type="ARBA" id="ARBA00023136"/>
    </source>
</evidence>
<dbReference type="PANTHER" id="PTHR46296:SF8">
    <property type="entry name" value="OS06G0297800 PROTEIN"/>
    <property type="match status" value="1"/>
</dbReference>
<dbReference type="SMART" id="SM00568">
    <property type="entry name" value="GRAM"/>
    <property type="match status" value="1"/>
</dbReference>
<dbReference type="CDD" id="cd00030">
    <property type="entry name" value="C2"/>
    <property type="match status" value="2"/>
</dbReference>
<dbReference type="STRING" id="13333.U5DCP8"/>
<gene>
    <name evidence="9" type="ORF">AMTR_s00061p00181260</name>
</gene>
<dbReference type="SMART" id="SM00239">
    <property type="entry name" value="C2"/>
    <property type="match status" value="2"/>
</dbReference>
<dbReference type="Pfam" id="PF16016">
    <property type="entry name" value="VASt"/>
    <property type="match status" value="2"/>
</dbReference>
<evidence type="ECO:0008006" key="11">
    <source>
        <dbReference type="Google" id="ProtNLM"/>
    </source>
</evidence>
<comment type="subcellular location">
    <subcellularLocation>
        <location evidence="1">Membrane</location>
        <topology evidence="1">Single-pass membrane protein</topology>
    </subcellularLocation>
</comment>
<organism evidence="9 10">
    <name type="scientific">Amborella trichopoda</name>
    <dbReference type="NCBI Taxonomy" id="13333"/>
    <lineage>
        <taxon>Eukaryota</taxon>
        <taxon>Viridiplantae</taxon>
        <taxon>Streptophyta</taxon>
        <taxon>Embryophyta</taxon>
        <taxon>Tracheophyta</taxon>
        <taxon>Spermatophyta</taxon>
        <taxon>Magnoliopsida</taxon>
        <taxon>Amborellales</taxon>
        <taxon>Amborellaceae</taxon>
        <taxon>Amborella</taxon>
    </lineage>
</organism>
<dbReference type="HOGENOM" id="CLU_009431_0_0_1"/>
<accession>U5DCP8</accession>
<name>U5DCP8_AMBTC</name>
<evidence type="ECO:0000256" key="1">
    <source>
        <dbReference type="ARBA" id="ARBA00004167"/>
    </source>
</evidence>
<dbReference type="PANTHER" id="PTHR46296">
    <property type="entry name" value="BNAA05G37250D PROTEIN"/>
    <property type="match status" value="1"/>
</dbReference>
<dbReference type="InterPro" id="IPR031968">
    <property type="entry name" value="VASt"/>
</dbReference>
<dbReference type="SUPFAM" id="SSF49562">
    <property type="entry name" value="C2 domain (Calcium/lipid-binding domain, CaLB)"/>
    <property type="match status" value="2"/>
</dbReference>
<dbReference type="eggNOG" id="KOG1032">
    <property type="taxonomic scope" value="Eukaryota"/>
</dbReference>
<keyword evidence="4 6" id="KW-0472">Membrane</keyword>
<feature type="domain" description="C2" evidence="7">
    <location>
        <begin position="532"/>
        <end position="645"/>
    </location>
</feature>
<feature type="domain" description="C2" evidence="7">
    <location>
        <begin position="1"/>
        <end position="102"/>
    </location>
</feature>
<protein>
    <recommendedName>
        <fullName evidence="11">C2 and GRAM domain-containing protein</fullName>
    </recommendedName>
</protein>
<keyword evidence="10" id="KW-1185">Reference proteome</keyword>
<dbReference type="OrthoDB" id="67700at2759"/>
<dbReference type="GO" id="GO:0016020">
    <property type="term" value="C:membrane"/>
    <property type="evidence" value="ECO:0007669"/>
    <property type="project" value="UniProtKB-SubCell"/>
</dbReference>
<dbReference type="InterPro" id="IPR035892">
    <property type="entry name" value="C2_domain_sf"/>
</dbReference>
<feature type="transmembrane region" description="Helical" evidence="6">
    <location>
        <begin position="460"/>
        <end position="483"/>
    </location>
</feature>
<dbReference type="OMA" id="FIYVFSH"/>
<evidence type="ECO:0000259" key="7">
    <source>
        <dbReference type="PROSITE" id="PS50004"/>
    </source>
</evidence>
<dbReference type="Pfam" id="PF02893">
    <property type="entry name" value="GRAM"/>
    <property type="match status" value="1"/>
</dbReference>
<evidence type="ECO:0000313" key="10">
    <source>
        <dbReference type="Proteomes" id="UP000017836"/>
    </source>
</evidence>
<feature type="region of interest" description="Disordered" evidence="5">
    <location>
        <begin position="161"/>
        <end position="188"/>
    </location>
</feature>
<dbReference type="Gene3D" id="2.60.40.150">
    <property type="entry name" value="C2 domain"/>
    <property type="match status" value="2"/>
</dbReference>
<dbReference type="AlphaFoldDB" id="U5DCP8"/>
<feature type="region of interest" description="Disordered" evidence="5">
    <location>
        <begin position="214"/>
        <end position="240"/>
    </location>
</feature>
<evidence type="ECO:0000256" key="3">
    <source>
        <dbReference type="ARBA" id="ARBA00022989"/>
    </source>
</evidence>
<dbReference type="PRINTS" id="PR00360">
    <property type="entry name" value="C2DOMAIN"/>
</dbReference>
<dbReference type="InterPro" id="IPR044511">
    <property type="entry name" value="At1g03370/At5g50170-like"/>
</dbReference>
<feature type="domain" description="VASt" evidence="8">
    <location>
        <begin position="263"/>
        <end position="433"/>
    </location>
</feature>
<dbReference type="Proteomes" id="UP000017836">
    <property type="component" value="Unassembled WGS sequence"/>
</dbReference>
<sequence length="1035" mass="116266">MKLSVYVIEARGLLAKDLNGFSDPYVKIQLGRCKYRTKVVKKNLNPSWNEEFSFRVEDLKEELNIYVLDEDKYFNDDFIGMVTVPVSMVFDADKKTLASRWFTLQPKNKKSKNKDCGEILLTISLYGKSPSNSVLNYIPTTPKSLDSDSALYSDKPIDPLSDSTSFSPNVSVTSTVEREELLPSKEEKPSVQTFASRLVQFLGTKNTEIPVTSSKDLNISDLPDTLSNNRTSENNSGDQPTFEEALNIIQSKEKMPEMPPNLPGGVVLDQTYVISPKDLNLLLFAPDCEFMKSLAEVQGNTDVQEGSWRMENEALKRVVTCTKPPSRLVKSVKATEDQVYLKADGKTFAILASVSTPDVPMGNCFRAEILFCISPGPELSCGEESSRLVISWRMNFLQSTMMKGVIEGGARQGIKDSYEQYARLLAEKVRVLDSSGSERNQVLDSLQVEEISDWKLAALYFWNFTMVSAVFMGLYVLVHLFLVMPSPIQGLEFGGIDLPDSIGEVIVGGILVLQAQRVLEMLSRFIQATAQRGSDHGIKAQGDGWLLTVALIEGKNLAAVDSTGFSDPYVVFTCNGKTRTSSIKFQTLDPQWNEIFAFDAMEEPPSVMDVEVFDFDGPFDEATSLGHLEINFLKCSITELADTWIPLQGKLALAYQSKLHLRVFLDNTRGTEVVKQYITKIEEAVGKKINIRSPQTNLAFQKLFGLPPEEFLINDFTCHLKRKLPMQGRLFLSPRMIGFHANLFGHKTKFFFLWEDIEDLQVVPPSLATVGSPSLLIILRRGRGSDAKHGAKMLDEEGRLRFHFQSFVSFHAANRTITALWKARSLSPEQKVQIVEANSGPLQTEDSGCVLDLEDAKMSEVYSRSLSVPIDLVMELFEGGPFDRRVMGKAGCLNYSPTPWEFTKPEVYQRQINYEFDKRVSRYGGQVTGTQQKSLLSDRNGWVIDEVMTFHGVPFGDYFNLRLRYQIESPLNTSKTASNVQVLLGIAWLKSTKHQRKITGNIVSRLSDLLKEIFELAEMEILMSKQPDPWPKKEA</sequence>
<keyword evidence="3 6" id="KW-1133">Transmembrane helix</keyword>
<feature type="domain" description="VASt" evidence="8">
    <location>
        <begin position="857"/>
        <end position="1021"/>
    </location>
</feature>
<evidence type="ECO:0000313" key="9">
    <source>
        <dbReference type="EMBL" id="ERN19192.1"/>
    </source>
</evidence>
<dbReference type="PROSITE" id="PS51778">
    <property type="entry name" value="VAST"/>
    <property type="match status" value="2"/>
</dbReference>
<dbReference type="Gene3D" id="2.30.29.30">
    <property type="entry name" value="Pleckstrin-homology domain (PH domain)/Phosphotyrosine-binding domain (PTB)"/>
    <property type="match status" value="1"/>
</dbReference>
<dbReference type="InterPro" id="IPR000008">
    <property type="entry name" value="C2_dom"/>
</dbReference>
<dbReference type="EMBL" id="KI392075">
    <property type="protein sequence ID" value="ERN19192.1"/>
    <property type="molecule type" value="Genomic_DNA"/>
</dbReference>
<dbReference type="Pfam" id="PF00168">
    <property type="entry name" value="C2"/>
    <property type="match status" value="2"/>
</dbReference>
<evidence type="ECO:0000259" key="8">
    <source>
        <dbReference type="PROSITE" id="PS51778"/>
    </source>
</evidence>
<dbReference type="Gramene" id="ERN19192">
    <property type="protein sequence ID" value="ERN19192"/>
    <property type="gene ID" value="AMTR_s00061p00181260"/>
</dbReference>
<feature type="compositionally biased region" description="Basic and acidic residues" evidence="5">
    <location>
        <begin position="176"/>
        <end position="188"/>
    </location>
</feature>
<evidence type="ECO:0000256" key="5">
    <source>
        <dbReference type="SAM" id="MobiDB-lite"/>
    </source>
</evidence>
<evidence type="ECO:0000256" key="2">
    <source>
        <dbReference type="ARBA" id="ARBA00022692"/>
    </source>
</evidence>
<feature type="compositionally biased region" description="Polar residues" evidence="5">
    <location>
        <begin position="225"/>
        <end position="239"/>
    </location>
</feature>
<feature type="compositionally biased region" description="Polar residues" evidence="5">
    <location>
        <begin position="161"/>
        <end position="175"/>
    </location>
</feature>
<reference evidence="10" key="1">
    <citation type="journal article" date="2013" name="Science">
        <title>The Amborella genome and the evolution of flowering plants.</title>
        <authorList>
            <consortium name="Amborella Genome Project"/>
        </authorList>
    </citation>
    <scope>NUCLEOTIDE SEQUENCE [LARGE SCALE GENOMIC DNA]</scope>
</reference>
<dbReference type="InterPro" id="IPR011993">
    <property type="entry name" value="PH-like_dom_sf"/>
</dbReference>
<dbReference type="InterPro" id="IPR004182">
    <property type="entry name" value="GRAM"/>
</dbReference>
<evidence type="ECO:0000256" key="6">
    <source>
        <dbReference type="SAM" id="Phobius"/>
    </source>
</evidence>
<dbReference type="PROSITE" id="PS50004">
    <property type="entry name" value="C2"/>
    <property type="match status" value="2"/>
</dbReference>
<keyword evidence="2 6" id="KW-0812">Transmembrane</keyword>
<proteinExistence type="predicted"/>
<dbReference type="KEGG" id="atr:18447569"/>